<gene>
    <name evidence="1" type="ORF">ETD86_13020</name>
</gene>
<dbReference type="OrthoDB" id="4185551at2"/>
<organism evidence="1 2">
    <name type="scientific">Nonomuraea turkmeniaca</name>
    <dbReference type="NCBI Taxonomy" id="103838"/>
    <lineage>
        <taxon>Bacteria</taxon>
        <taxon>Bacillati</taxon>
        <taxon>Actinomycetota</taxon>
        <taxon>Actinomycetes</taxon>
        <taxon>Streptosporangiales</taxon>
        <taxon>Streptosporangiaceae</taxon>
        <taxon>Nonomuraea</taxon>
    </lineage>
</organism>
<proteinExistence type="predicted"/>
<accession>A0A5S4FNR0</accession>
<comment type="caution">
    <text evidence="1">The sequence shown here is derived from an EMBL/GenBank/DDBJ whole genome shotgun (WGS) entry which is preliminary data.</text>
</comment>
<reference evidence="1 2" key="1">
    <citation type="submission" date="2019-05" db="EMBL/GenBank/DDBJ databases">
        <title>Draft genome sequence of Nonomuraea turkmeniaca DSM 43926.</title>
        <authorList>
            <person name="Saricaoglu S."/>
            <person name="Isik K."/>
        </authorList>
    </citation>
    <scope>NUCLEOTIDE SEQUENCE [LARGE SCALE GENOMIC DNA]</scope>
    <source>
        <strain evidence="1 2">DSM 43926</strain>
    </source>
</reference>
<keyword evidence="2" id="KW-1185">Reference proteome</keyword>
<name>A0A5S4FNR0_9ACTN</name>
<protein>
    <submittedName>
        <fullName evidence="1">Uncharacterized protein</fullName>
    </submittedName>
</protein>
<evidence type="ECO:0000313" key="1">
    <source>
        <dbReference type="EMBL" id="TMR22084.1"/>
    </source>
</evidence>
<evidence type="ECO:0000313" key="2">
    <source>
        <dbReference type="Proteomes" id="UP000309128"/>
    </source>
</evidence>
<sequence length="185" mass="19671">MTRTRVRSNLAAAIAAGPARRAAERVTDDLADAARDAAPAAKVWMTTPGDNRPAHADAHGQAVPSNLPFRLKRQVYVRKGRGPGGKALNPAGGWKTIDGWDLAMRPRDPGLPDDQQLGCQCQAVDLPKAIAAGVHAEPVRVSGLRAQAKVRVVFPRVAESEYADQGGGWLAAAAYRVAAQARTRR</sequence>
<dbReference type="EMBL" id="VCKY01000034">
    <property type="protein sequence ID" value="TMR22084.1"/>
    <property type="molecule type" value="Genomic_DNA"/>
</dbReference>
<dbReference type="Proteomes" id="UP000309128">
    <property type="component" value="Unassembled WGS sequence"/>
</dbReference>
<dbReference type="AlphaFoldDB" id="A0A5S4FNR0"/>
<dbReference type="RefSeq" id="WP_138666392.1">
    <property type="nucleotide sequence ID" value="NZ_VCKY01000034.1"/>
</dbReference>